<name>A0ABV8IC65_9ACTN</name>
<comment type="caution">
    <text evidence="3">The sequence shown here is derived from an EMBL/GenBank/DDBJ whole genome shotgun (WGS) entry which is preliminary data.</text>
</comment>
<protein>
    <submittedName>
        <fullName evidence="3">Uncharacterized protein</fullName>
    </submittedName>
</protein>
<feature type="region of interest" description="Disordered" evidence="1">
    <location>
        <begin position="1"/>
        <end position="112"/>
    </location>
</feature>
<organism evidence="3 4">
    <name type="scientific">Planomonospora corallina</name>
    <dbReference type="NCBI Taxonomy" id="1806052"/>
    <lineage>
        <taxon>Bacteria</taxon>
        <taxon>Bacillati</taxon>
        <taxon>Actinomycetota</taxon>
        <taxon>Actinomycetes</taxon>
        <taxon>Streptosporangiales</taxon>
        <taxon>Streptosporangiaceae</taxon>
        <taxon>Planomonospora</taxon>
    </lineage>
</organism>
<feature type="compositionally biased region" description="Low complexity" evidence="1">
    <location>
        <begin position="10"/>
        <end position="24"/>
    </location>
</feature>
<feature type="compositionally biased region" description="Acidic residues" evidence="1">
    <location>
        <begin position="67"/>
        <end position="82"/>
    </location>
</feature>
<keyword evidence="2" id="KW-0732">Signal</keyword>
<feature type="compositionally biased region" description="Basic and acidic residues" evidence="1">
    <location>
        <begin position="83"/>
        <end position="94"/>
    </location>
</feature>
<evidence type="ECO:0000256" key="2">
    <source>
        <dbReference type="SAM" id="SignalP"/>
    </source>
</evidence>
<reference evidence="4" key="1">
    <citation type="journal article" date="2019" name="Int. J. Syst. Evol. Microbiol.">
        <title>The Global Catalogue of Microorganisms (GCM) 10K type strain sequencing project: providing services to taxonomists for standard genome sequencing and annotation.</title>
        <authorList>
            <consortium name="The Broad Institute Genomics Platform"/>
            <consortium name="The Broad Institute Genome Sequencing Center for Infectious Disease"/>
            <person name="Wu L."/>
            <person name="Ma J."/>
        </authorList>
    </citation>
    <scope>NUCLEOTIDE SEQUENCE [LARGE SCALE GENOMIC DNA]</scope>
    <source>
        <strain evidence="4">TBRC 4489</strain>
    </source>
</reference>
<dbReference type="EMBL" id="JBHSBM010000036">
    <property type="protein sequence ID" value="MFC4061803.1"/>
    <property type="molecule type" value="Genomic_DNA"/>
</dbReference>
<feature type="compositionally biased region" description="Low complexity" evidence="1">
    <location>
        <begin position="32"/>
        <end position="50"/>
    </location>
</feature>
<accession>A0ABV8IC65</accession>
<evidence type="ECO:0000313" key="3">
    <source>
        <dbReference type="EMBL" id="MFC4061803.1"/>
    </source>
</evidence>
<proteinExistence type="predicted"/>
<evidence type="ECO:0000313" key="4">
    <source>
        <dbReference type="Proteomes" id="UP001595850"/>
    </source>
</evidence>
<feature type="chain" id="PRO_5045613198" evidence="2">
    <location>
        <begin position="25"/>
        <end position="112"/>
    </location>
</feature>
<keyword evidence="4" id="KW-1185">Reference proteome</keyword>
<feature type="non-terminal residue" evidence="3">
    <location>
        <position position="1"/>
    </location>
</feature>
<sequence>RRRRHRTRRTAAASTASATAPAAAGGIGGAGEPVPAVEPGLPAPEGAAPPSSAPPPVSPEKSSPAGDAEDYVVSEEVNPDPEEVLRYWSEERTENAQPMPMPVVEGPVDVTE</sequence>
<gene>
    <name evidence="3" type="ORF">ACFOWE_26165</name>
</gene>
<feature type="signal peptide" evidence="2">
    <location>
        <begin position="1"/>
        <end position="24"/>
    </location>
</feature>
<evidence type="ECO:0000256" key="1">
    <source>
        <dbReference type="SAM" id="MobiDB-lite"/>
    </source>
</evidence>
<dbReference type="Proteomes" id="UP001595850">
    <property type="component" value="Unassembled WGS sequence"/>
</dbReference>